<feature type="compositionally biased region" description="Low complexity" evidence="1">
    <location>
        <begin position="103"/>
        <end position="124"/>
    </location>
</feature>
<evidence type="ECO:0000313" key="4">
    <source>
        <dbReference type="Proteomes" id="UP001140510"/>
    </source>
</evidence>
<keyword evidence="2" id="KW-1133">Transmembrane helix</keyword>
<name>A0A9W8YZ07_9PLEO</name>
<dbReference type="OrthoDB" id="3770004at2759"/>
<keyword evidence="2" id="KW-0472">Membrane</keyword>
<reference evidence="3" key="1">
    <citation type="submission" date="2022-10" db="EMBL/GenBank/DDBJ databases">
        <title>Tapping the CABI collections for fungal endophytes: first genome assemblies for Collariella, Neodidymelliopsis, Ascochyta clinopodiicola, Didymella pomorum, Didymosphaeria variabile, Neocosmospora piperis and Neocucurbitaria cava.</title>
        <authorList>
            <person name="Hill R."/>
        </authorList>
    </citation>
    <scope>NUCLEOTIDE SEQUENCE</scope>
    <source>
        <strain evidence="3">IMI 355091</strain>
    </source>
</reference>
<evidence type="ECO:0000256" key="2">
    <source>
        <dbReference type="SAM" id="Phobius"/>
    </source>
</evidence>
<evidence type="ECO:0000313" key="3">
    <source>
        <dbReference type="EMBL" id="KAJ4395420.1"/>
    </source>
</evidence>
<sequence length="130" mass="13546">MAGRILPVALATISGIAIGMATFGEELKAQQMKRLTEEYNRDIAAAAAANSENPAAIAPAATTARPRLAATPSPIIEETKPTKASWSDTLGFWAWKSKPQQEPVPASLAAPAVAQEAPAKPAVEGQIKKS</sequence>
<comment type="caution">
    <text evidence="3">The sequence shown here is derived from an EMBL/GenBank/DDBJ whole genome shotgun (WGS) entry which is preliminary data.</text>
</comment>
<protein>
    <submittedName>
        <fullName evidence="3">Uncharacterized protein</fullName>
    </submittedName>
</protein>
<organism evidence="3 4">
    <name type="scientific">Didymella pomorum</name>
    <dbReference type="NCBI Taxonomy" id="749634"/>
    <lineage>
        <taxon>Eukaryota</taxon>
        <taxon>Fungi</taxon>
        <taxon>Dikarya</taxon>
        <taxon>Ascomycota</taxon>
        <taxon>Pezizomycotina</taxon>
        <taxon>Dothideomycetes</taxon>
        <taxon>Pleosporomycetidae</taxon>
        <taxon>Pleosporales</taxon>
        <taxon>Pleosporineae</taxon>
        <taxon>Didymellaceae</taxon>
        <taxon>Didymella</taxon>
    </lineage>
</organism>
<feature type="transmembrane region" description="Helical" evidence="2">
    <location>
        <begin position="6"/>
        <end position="24"/>
    </location>
</feature>
<gene>
    <name evidence="3" type="ORF">N0V91_010861</name>
</gene>
<keyword evidence="4" id="KW-1185">Reference proteome</keyword>
<dbReference type="AlphaFoldDB" id="A0A9W8YZ07"/>
<proteinExistence type="predicted"/>
<dbReference type="EMBL" id="JAPEVA010000159">
    <property type="protein sequence ID" value="KAJ4395420.1"/>
    <property type="molecule type" value="Genomic_DNA"/>
</dbReference>
<keyword evidence="2" id="KW-0812">Transmembrane</keyword>
<accession>A0A9W8YZ07</accession>
<dbReference type="Proteomes" id="UP001140510">
    <property type="component" value="Unassembled WGS sequence"/>
</dbReference>
<evidence type="ECO:0000256" key="1">
    <source>
        <dbReference type="SAM" id="MobiDB-lite"/>
    </source>
</evidence>
<feature type="region of interest" description="Disordered" evidence="1">
    <location>
        <begin position="103"/>
        <end position="130"/>
    </location>
</feature>